<reference evidence="6 7" key="1">
    <citation type="submission" date="2016-07" db="EMBL/GenBank/DDBJ databases">
        <title>Complete genome sequence of Altererythrobacter namhicola JCM 16345T, containing esterase-encoding genes.</title>
        <authorList>
            <person name="Cheng H."/>
            <person name="Wu Y.-H."/>
            <person name="Jian S.-L."/>
            <person name="Huo Y.-Y."/>
            <person name="Wang C.-S."/>
            <person name="Xu X.-W."/>
        </authorList>
    </citation>
    <scope>NUCLEOTIDE SEQUENCE [LARGE SCALE GENOMIC DNA]</scope>
    <source>
        <strain evidence="6 7">JCM 16345</strain>
    </source>
</reference>
<name>A0A1C7D663_9SPHN</name>
<comment type="subcellular location">
    <subcellularLocation>
        <location evidence="1">Membrane</location>
        <topology evidence="1">Multi-pass membrane protein</topology>
    </subcellularLocation>
</comment>
<feature type="transmembrane region" description="Helical" evidence="5">
    <location>
        <begin position="199"/>
        <end position="223"/>
    </location>
</feature>
<evidence type="ECO:0000256" key="2">
    <source>
        <dbReference type="ARBA" id="ARBA00022692"/>
    </source>
</evidence>
<dbReference type="Pfam" id="PF07264">
    <property type="entry name" value="EI24"/>
    <property type="match status" value="1"/>
</dbReference>
<dbReference type="AlphaFoldDB" id="A0A1C7D663"/>
<feature type="transmembrane region" description="Helical" evidence="5">
    <location>
        <begin position="134"/>
        <end position="161"/>
    </location>
</feature>
<proteinExistence type="predicted"/>
<evidence type="ECO:0000256" key="4">
    <source>
        <dbReference type="ARBA" id="ARBA00023136"/>
    </source>
</evidence>
<keyword evidence="3 5" id="KW-1133">Transmembrane helix</keyword>
<dbReference type="EMBL" id="CP016545">
    <property type="protein sequence ID" value="ANU06803.1"/>
    <property type="molecule type" value="Genomic_DNA"/>
</dbReference>
<sequence length="240" mass="25188">MSQILSAFLLGLRQLGDSRVLAILFKSIAASLVLFVIVAVAGWYAFDWAIGALGLSDTLFAGAGVVREALSLLLALAGLWLTWRIVAMAVIQFYADDVVEAVEARFYPEAAGRARTPPLAEQVRASLKAAGRALLANLIALPFAIALLVTGVGTFALFLVVNGVLIGRELQDMVWQRHHGAMGVAAGGGAHPLGKMQRFLLGGITAAMLAIPGVNFLAPLLGAASATHLIHRKDATANAR</sequence>
<protein>
    <submittedName>
        <fullName evidence="6">CysZ-like protein</fullName>
    </submittedName>
</protein>
<evidence type="ECO:0000256" key="1">
    <source>
        <dbReference type="ARBA" id="ARBA00004141"/>
    </source>
</evidence>
<dbReference type="RefSeq" id="WP_083989158.1">
    <property type="nucleotide sequence ID" value="NZ_CP016545.1"/>
</dbReference>
<organism evidence="6 7">
    <name type="scientific">Paraurantiacibacter namhicola</name>
    <dbReference type="NCBI Taxonomy" id="645517"/>
    <lineage>
        <taxon>Bacteria</taxon>
        <taxon>Pseudomonadati</taxon>
        <taxon>Pseudomonadota</taxon>
        <taxon>Alphaproteobacteria</taxon>
        <taxon>Sphingomonadales</taxon>
        <taxon>Erythrobacteraceae</taxon>
        <taxon>Paraurantiacibacter</taxon>
    </lineage>
</organism>
<feature type="transmembrane region" description="Helical" evidence="5">
    <location>
        <begin position="58"/>
        <end position="83"/>
    </location>
</feature>
<dbReference type="InterPro" id="IPR059112">
    <property type="entry name" value="CysZ/EI24"/>
</dbReference>
<dbReference type="Proteomes" id="UP000092698">
    <property type="component" value="Chromosome"/>
</dbReference>
<feature type="transmembrane region" description="Helical" evidence="5">
    <location>
        <begin position="20"/>
        <end position="46"/>
    </location>
</feature>
<accession>A0A1C7D663</accession>
<dbReference type="OrthoDB" id="5421146at2"/>
<keyword evidence="2 5" id="KW-0812">Transmembrane</keyword>
<keyword evidence="4 5" id="KW-0472">Membrane</keyword>
<evidence type="ECO:0000313" key="6">
    <source>
        <dbReference type="EMBL" id="ANU06803.1"/>
    </source>
</evidence>
<dbReference type="STRING" id="645517.A6F65_00478"/>
<keyword evidence="7" id="KW-1185">Reference proteome</keyword>
<evidence type="ECO:0000313" key="7">
    <source>
        <dbReference type="Proteomes" id="UP000092698"/>
    </source>
</evidence>
<gene>
    <name evidence="6" type="ORF">A6F65_00478</name>
</gene>
<evidence type="ECO:0000256" key="5">
    <source>
        <dbReference type="SAM" id="Phobius"/>
    </source>
</evidence>
<dbReference type="KEGG" id="anh:A6F65_00478"/>
<evidence type="ECO:0000256" key="3">
    <source>
        <dbReference type="ARBA" id="ARBA00022989"/>
    </source>
</evidence>